<feature type="transmembrane region" description="Helical" evidence="6">
    <location>
        <begin position="69"/>
        <end position="85"/>
    </location>
</feature>
<evidence type="ECO:0000256" key="1">
    <source>
        <dbReference type="ARBA" id="ARBA00004477"/>
    </source>
</evidence>
<feature type="compositionally biased region" description="Low complexity" evidence="7">
    <location>
        <begin position="27"/>
        <end position="36"/>
    </location>
</feature>
<sequence length="245" mass="27967">MSETVDHASLMDKINDKIHEYREDSSSSDSDSESSSAPKKNRLFGRKEPVHKVLGGGKPADILLWRNKQITASILVSVTVVWLLFEWMGYHLLTLVCHSLIVALAALFVWSNASSFVNISPPKFPEVILPEEMFLDLARTLRFEINEAFATFRYVASGRDLKQFLLVVLALWVLSVVGSCFNFLTLFYIVFVLLYTLPVLYERYEDHVDTAAEKAMIHVSKQYAVLDEKLLKKIPRAPFLDKKQH</sequence>
<evidence type="ECO:0000256" key="3">
    <source>
        <dbReference type="ARBA" id="ARBA00022824"/>
    </source>
</evidence>
<feature type="domain" description="Reticulon" evidence="8">
    <location>
        <begin position="59"/>
        <end position="245"/>
    </location>
</feature>
<dbReference type="PANTHER" id="PTHR10994:SF177">
    <property type="entry name" value="RETICULON-LIKE PROTEIN B15"/>
    <property type="match status" value="1"/>
</dbReference>
<dbReference type="GO" id="GO:0005789">
    <property type="term" value="C:endoplasmic reticulum membrane"/>
    <property type="evidence" value="ECO:0007669"/>
    <property type="project" value="UniProtKB-SubCell"/>
</dbReference>
<evidence type="ECO:0000259" key="8">
    <source>
        <dbReference type="PROSITE" id="PS50845"/>
    </source>
</evidence>
<evidence type="ECO:0000313" key="10">
    <source>
        <dbReference type="Proteomes" id="UP000663760"/>
    </source>
</evidence>
<protein>
    <recommendedName>
        <fullName evidence="6">Reticulon-like protein</fullName>
    </recommendedName>
</protein>
<dbReference type="PROSITE" id="PS50845">
    <property type="entry name" value="RETICULON"/>
    <property type="match status" value="1"/>
</dbReference>
<organism evidence="9 10">
    <name type="scientific">Spirodela intermedia</name>
    <name type="common">Intermediate duckweed</name>
    <dbReference type="NCBI Taxonomy" id="51605"/>
    <lineage>
        <taxon>Eukaryota</taxon>
        <taxon>Viridiplantae</taxon>
        <taxon>Streptophyta</taxon>
        <taxon>Embryophyta</taxon>
        <taxon>Tracheophyta</taxon>
        <taxon>Spermatophyta</taxon>
        <taxon>Magnoliopsida</taxon>
        <taxon>Liliopsida</taxon>
        <taxon>Araceae</taxon>
        <taxon>Lemnoideae</taxon>
        <taxon>Spirodela</taxon>
    </lineage>
</organism>
<keyword evidence="5 6" id="KW-0472">Membrane</keyword>
<dbReference type="GO" id="GO:0009617">
    <property type="term" value="P:response to bacterium"/>
    <property type="evidence" value="ECO:0007669"/>
    <property type="project" value="InterPro"/>
</dbReference>
<reference evidence="9" key="1">
    <citation type="submission" date="2020-02" db="EMBL/GenBank/DDBJ databases">
        <authorList>
            <person name="Scholz U."/>
            <person name="Mascher M."/>
            <person name="Fiebig A."/>
        </authorList>
    </citation>
    <scope>NUCLEOTIDE SEQUENCE</scope>
</reference>
<keyword evidence="10" id="KW-1185">Reference proteome</keyword>
<feature type="region of interest" description="Disordered" evidence="7">
    <location>
        <begin position="21"/>
        <end position="41"/>
    </location>
</feature>
<dbReference type="OrthoDB" id="567788at2759"/>
<keyword evidence="4 6" id="KW-1133">Transmembrane helix</keyword>
<keyword evidence="2 6" id="KW-0812">Transmembrane</keyword>
<dbReference type="PANTHER" id="PTHR10994">
    <property type="entry name" value="RETICULON"/>
    <property type="match status" value="1"/>
</dbReference>
<feature type="transmembrane region" description="Helical" evidence="6">
    <location>
        <begin position="164"/>
        <end position="197"/>
    </location>
</feature>
<evidence type="ECO:0000256" key="4">
    <source>
        <dbReference type="ARBA" id="ARBA00022989"/>
    </source>
</evidence>
<dbReference type="InterPro" id="IPR045064">
    <property type="entry name" value="Reticulon-like"/>
</dbReference>
<comment type="subcellular location">
    <subcellularLocation>
        <location evidence="1 6">Endoplasmic reticulum membrane</location>
        <topology evidence="1 6">Multi-pass membrane protein</topology>
    </subcellularLocation>
</comment>
<evidence type="ECO:0000256" key="2">
    <source>
        <dbReference type="ARBA" id="ARBA00022692"/>
    </source>
</evidence>
<proteinExistence type="predicted"/>
<accession>A0A7I8LA83</accession>
<dbReference type="EMBL" id="LR746275">
    <property type="protein sequence ID" value="CAA7406165.1"/>
    <property type="molecule type" value="Genomic_DNA"/>
</dbReference>
<dbReference type="InterPro" id="IPR003388">
    <property type="entry name" value="Reticulon"/>
</dbReference>
<evidence type="ECO:0000256" key="5">
    <source>
        <dbReference type="ARBA" id="ARBA00023136"/>
    </source>
</evidence>
<evidence type="ECO:0000256" key="7">
    <source>
        <dbReference type="SAM" id="MobiDB-lite"/>
    </source>
</evidence>
<name>A0A7I8LA83_SPIIN</name>
<feature type="transmembrane region" description="Helical" evidence="6">
    <location>
        <begin position="92"/>
        <end position="111"/>
    </location>
</feature>
<keyword evidence="3 6" id="KW-0256">Endoplasmic reticulum</keyword>
<evidence type="ECO:0000256" key="6">
    <source>
        <dbReference type="RuleBase" id="RU363132"/>
    </source>
</evidence>
<evidence type="ECO:0000313" key="9">
    <source>
        <dbReference type="EMBL" id="CAA7406165.1"/>
    </source>
</evidence>
<dbReference type="AlphaFoldDB" id="A0A7I8LA83"/>
<dbReference type="Pfam" id="PF02453">
    <property type="entry name" value="Reticulon"/>
    <property type="match status" value="1"/>
</dbReference>
<gene>
    <name evidence="9" type="ORF">SI8410_12016843</name>
</gene>
<dbReference type="Proteomes" id="UP000663760">
    <property type="component" value="Chromosome 12"/>
</dbReference>